<dbReference type="CDD" id="cd05819">
    <property type="entry name" value="NHL"/>
    <property type="match status" value="1"/>
</dbReference>
<evidence type="ECO:0000256" key="2">
    <source>
        <dbReference type="SAM" id="Phobius"/>
    </source>
</evidence>
<dbReference type="Pfam" id="PF01436">
    <property type="entry name" value="NHL"/>
    <property type="match status" value="1"/>
</dbReference>
<sequence length="308" mass="34222">MAWRRNCVAFLFTLLVQLVAQDIRSFMMSEMVGWQFRCASTTCLPFSTLIVSDIVKCELACLAQVQCEAISFHQSTTKCELFANITNQNGSMLANIDTVTMIVLDQTRFASVKVLAAQWNPSGTTMAGNPNGTAGVGADQLNKPYVLRLDSSNALYISDFYNNRIQKWIIGNSNGVTVAGQADGTSGASSTTLNSPIGLAIDSSDNMYIADKHNNRVVYWANGSSSGSMIAGTAVPRLIISFLPNCMKSPKEYKLFLAGYFVSFIPPILHFFIFVLTSEIYKKEFETLSRRKWKAFRRRLYPNDELSR</sequence>
<evidence type="ECO:0000313" key="4">
    <source>
        <dbReference type="EMBL" id="CAF1399248.1"/>
    </source>
</evidence>
<dbReference type="Proteomes" id="UP000663891">
    <property type="component" value="Unassembled WGS sequence"/>
</dbReference>
<evidence type="ECO:0000256" key="3">
    <source>
        <dbReference type="SAM" id="SignalP"/>
    </source>
</evidence>
<reference evidence="4" key="1">
    <citation type="submission" date="2021-02" db="EMBL/GenBank/DDBJ databases">
        <authorList>
            <person name="Nowell W R."/>
        </authorList>
    </citation>
    <scope>NUCLEOTIDE SEQUENCE</scope>
</reference>
<evidence type="ECO:0000256" key="1">
    <source>
        <dbReference type="ARBA" id="ARBA00022737"/>
    </source>
</evidence>
<organism evidence="4 5">
    <name type="scientific">Adineta steineri</name>
    <dbReference type="NCBI Taxonomy" id="433720"/>
    <lineage>
        <taxon>Eukaryota</taxon>
        <taxon>Metazoa</taxon>
        <taxon>Spiralia</taxon>
        <taxon>Gnathifera</taxon>
        <taxon>Rotifera</taxon>
        <taxon>Eurotatoria</taxon>
        <taxon>Bdelloidea</taxon>
        <taxon>Adinetida</taxon>
        <taxon>Adinetidae</taxon>
        <taxon>Adineta</taxon>
    </lineage>
</organism>
<dbReference type="OrthoDB" id="10065457at2759"/>
<gene>
    <name evidence="4" type="ORF">VCS650_LOCUS36396</name>
</gene>
<name>A0A815L3Z7_9BILA</name>
<feature type="transmembrane region" description="Helical" evidence="2">
    <location>
        <begin position="255"/>
        <end position="281"/>
    </location>
</feature>
<keyword evidence="2" id="KW-0472">Membrane</keyword>
<evidence type="ECO:0000313" key="5">
    <source>
        <dbReference type="Proteomes" id="UP000663891"/>
    </source>
</evidence>
<dbReference type="AlphaFoldDB" id="A0A815L3Z7"/>
<comment type="caution">
    <text evidence="4">The sequence shown here is derived from an EMBL/GenBank/DDBJ whole genome shotgun (WGS) entry which is preliminary data.</text>
</comment>
<keyword evidence="2" id="KW-0812">Transmembrane</keyword>
<dbReference type="SUPFAM" id="SSF101898">
    <property type="entry name" value="NHL repeat"/>
    <property type="match status" value="1"/>
</dbReference>
<keyword evidence="2" id="KW-1133">Transmembrane helix</keyword>
<accession>A0A815L3Z7</accession>
<dbReference type="Gene3D" id="2.120.10.30">
    <property type="entry name" value="TolB, C-terminal domain"/>
    <property type="match status" value="1"/>
</dbReference>
<feature type="signal peptide" evidence="3">
    <location>
        <begin position="1"/>
        <end position="21"/>
    </location>
</feature>
<keyword evidence="3" id="KW-0732">Signal</keyword>
<proteinExistence type="predicted"/>
<feature type="chain" id="PRO_5032697702" evidence="3">
    <location>
        <begin position="22"/>
        <end position="308"/>
    </location>
</feature>
<protein>
    <submittedName>
        <fullName evidence="4">Uncharacterized protein</fullName>
    </submittedName>
</protein>
<keyword evidence="1" id="KW-0677">Repeat</keyword>
<dbReference type="InterPro" id="IPR011042">
    <property type="entry name" value="6-blade_b-propeller_TolB-like"/>
</dbReference>
<dbReference type="InterPro" id="IPR001258">
    <property type="entry name" value="NHL_repeat"/>
</dbReference>
<dbReference type="EMBL" id="CAJNON010000889">
    <property type="protein sequence ID" value="CAF1399248.1"/>
    <property type="molecule type" value="Genomic_DNA"/>
</dbReference>